<dbReference type="AlphaFoldDB" id="A0A9N8WBJ6"/>
<protein>
    <submittedName>
        <fullName evidence="2">6445_t:CDS:1</fullName>
    </submittedName>
</protein>
<feature type="region of interest" description="Disordered" evidence="1">
    <location>
        <begin position="353"/>
        <end position="407"/>
    </location>
</feature>
<proteinExistence type="predicted"/>
<dbReference type="Gene3D" id="3.90.228.10">
    <property type="match status" value="2"/>
</dbReference>
<gene>
    <name evidence="2" type="ORF">AGERDE_LOCUS3362</name>
</gene>
<sequence>MENENENESSSANVLDIVNEHTKNESSSNFTEPQREVLYPRKLERPPFNKKERGFCCREGCNNEVYRRKKNFESYCSRDCYWEEVNKLEKTQITILDENDLAYIRVARRFNKSLKTSKNIKAILRLQMPFYLVQRHLEYKEKVAKEKRGCELKDVTHRMYHGTKITRKNHVGLENIDEYHAFCTERTCGLCGITFCGNKISYSNFVHLGNLMWFANDPKTSSYYCGYNEPINAMFVVDVVAPDFLPILTVNKDEADEELQDSRIYVYSKLIKAQKQLPTPPPSGPNTPHIVSSCSVQGCNQYTSTGHNNYCAQHSLSHASRQLRTPDHAQYNNNNNNYSNNQKHLSEPIVNVQNSRQPSPNRQNNRQSEPSFPTNLHTQQHFIRNNGSSPPLSYNSPPSSTTSPCIDPSCQKPKYKDIQGRIYNLCAGLVCATSGRSSTSFIPNVQNQNALQNGQRQQIPKCKNPGCNFSCSINSNGHLQDTCGSPNCLPHRIPTILKPHAHTKHPMVLASAILGPIDNGRKCANPSCGKTAFTDPNNPNKFEAFCSNRCFWLEVSTLTKTKLTTLPRNDADYARIVGSFELPSVTIKGILRIQMPKSIAHPHLELRKAMANNINVDPALITHRLYHGTNVKCGPLGIIHGGVFCNNPECGMCGIAREGNKSSKSKHNGYMFFTNRSQTAYQCAGQGKTKAIFVTDVLSIERNFNFVVNTDQATLPRFLILCE</sequence>
<organism evidence="2 3">
    <name type="scientific">Ambispora gerdemannii</name>
    <dbReference type="NCBI Taxonomy" id="144530"/>
    <lineage>
        <taxon>Eukaryota</taxon>
        <taxon>Fungi</taxon>
        <taxon>Fungi incertae sedis</taxon>
        <taxon>Mucoromycota</taxon>
        <taxon>Glomeromycotina</taxon>
        <taxon>Glomeromycetes</taxon>
        <taxon>Archaeosporales</taxon>
        <taxon>Ambisporaceae</taxon>
        <taxon>Ambispora</taxon>
    </lineage>
</organism>
<feature type="compositionally biased region" description="Polar residues" evidence="1">
    <location>
        <begin position="353"/>
        <end position="387"/>
    </location>
</feature>
<reference evidence="2" key="1">
    <citation type="submission" date="2021-06" db="EMBL/GenBank/DDBJ databases">
        <authorList>
            <person name="Kallberg Y."/>
            <person name="Tangrot J."/>
            <person name="Rosling A."/>
        </authorList>
    </citation>
    <scope>NUCLEOTIDE SEQUENCE</scope>
    <source>
        <strain evidence="2">MT106</strain>
    </source>
</reference>
<feature type="region of interest" description="Disordered" evidence="1">
    <location>
        <begin position="1"/>
        <end position="36"/>
    </location>
</feature>
<dbReference type="EMBL" id="CAJVPL010000327">
    <property type="protein sequence ID" value="CAG8483540.1"/>
    <property type="molecule type" value="Genomic_DNA"/>
</dbReference>
<comment type="caution">
    <text evidence="2">The sequence shown here is derived from an EMBL/GenBank/DDBJ whole genome shotgun (WGS) entry which is preliminary data.</text>
</comment>
<dbReference type="OrthoDB" id="2419903at2759"/>
<feature type="compositionally biased region" description="Low complexity" evidence="1">
    <location>
        <begin position="388"/>
        <end position="407"/>
    </location>
</feature>
<accession>A0A9N8WBJ6</accession>
<evidence type="ECO:0000256" key="1">
    <source>
        <dbReference type="SAM" id="MobiDB-lite"/>
    </source>
</evidence>
<keyword evidence="3" id="KW-1185">Reference proteome</keyword>
<evidence type="ECO:0000313" key="3">
    <source>
        <dbReference type="Proteomes" id="UP000789831"/>
    </source>
</evidence>
<evidence type="ECO:0000313" key="2">
    <source>
        <dbReference type="EMBL" id="CAG8483540.1"/>
    </source>
</evidence>
<name>A0A9N8WBJ6_9GLOM</name>
<dbReference type="Proteomes" id="UP000789831">
    <property type="component" value="Unassembled WGS sequence"/>
</dbReference>